<dbReference type="Proteomes" id="UP000663908">
    <property type="component" value="Chromosome"/>
</dbReference>
<evidence type="ECO:0000256" key="1">
    <source>
        <dbReference type="SAM" id="MobiDB-lite"/>
    </source>
</evidence>
<organism evidence="2 3">
    <name type="scientific">Streptomyces cyanogenus</name>
    <dbReference type="NCBI Taxonomy" id="80860"/>
    <lineage>
        <taxon>Bacteria</taxon>
        <taxon>Bacillati</taxon>
        <taxon>Actinomycetota</taxon>
        <taxon>Actinomycetes</taxon>
        <taxon>Kitasatosporales</taxon>
        <taxon>Streptomycetaceae</taxon>
        <taxon>Streptomyces</taxon>
    </lineage>
</organism>
<sequence length="268" mass="28770">MTLDAMHWVWKHSQSRGNARLAMLFVADQVRTPACEVRLSYADFVEALNASRSVVKAAVQKAAESGELEIVEQGKGTRPSLYKLPKAVGFTRPTASSGPESGPLDTPRDSPSGPESGPLSPNRDHASGPESGPEWAGIRPSSGPESGPHSPSPSPSKQEAPEQPAGSSDWGIPDEVRPLVDSMTASGVIVRWPFKGDQWFPVIALIRKCGIPALVAYARRTADRTHIDSARYFMRGWTELPPAPAAGTPVVRHLRPVAGQSPEDRGIF</sequence>
<protein>
    <recommendedName>
        <fullName evidence="4">Helix-turn-helix domain-containing protein</fullName>
    </recommendedName>
</protein>
<evidence type="ECO:0008006" key="4">
    <source>
        <dbReference type="Google" id="ProtNLM"/>
    </source>
</evidence>
<accession>A0ABX7TQ97</accession>
<reference evidence="2 3" key="1">
    <citation type="submission" date="2021-03" db="EMBL/GenBank/DDBJ databases">
        <title>Complete genome sequence of Streptomyces cyanogenus S136, producer of anticancer angucycline landomycin A.</title>
        <authorList>
            <person name="Hrab P."/>
            <person name="Ruckert C."/>
            <person name="Busche T."/>
            <person name="Ostash I."/>
            <person name="Kalinowski J."/>
            <person name="Fedorenko V."/>
            <person name="Yushchuk O."/>
            <person name="Ostash B."/>
        </authorList>
    </citation>
    <scope>NUCLEOTIDE SEQUENCE [LARGE SCALE GENOMIC DNA]</scope>
    <source>
        <strain evidence="2 3">S136</strain>
    </source>
</reference>
<feature type="compositionally biased region" description="Low complexity" evidence="1">
    <location>
        <begin position="110"/>
        <end position="121"/>
    </location>
</feature>
<evidence type="ECO:0000313" key="3">
    <source>
        <dbReference type="Proteomes" id="UP000663908"/>
    </source>
</evidence>
<feature type="compositionally biased region" description="Low complexity" evidence="1">
    <location>
        <begin position="140"/>
        <end position="149"/>
    </location>
</feature>
<keyword evidence="3" id="KW-1185">Reference proteome</keyword>
<dbReference type="EMBL" id="CP071839">
    <property type="protein sequence ID" value="QTD97019.1"/>
    <property type="molecule type" value="Genomic_DNA"/>
</dbReference>
<feature type="region of interest" description="Disordered" evidence="1">
    <location>
        <begin position="80"/>
        <end position="175"/>
    </location>
</feature>
<name>A0ABX7TQ97_STRCY</name>
<evidence type="ECO:0000313" key="2">
    <source>
        <dbReference type="EMBL" id="QTD97019.1"/>
    </source>
</evidence>
<proteinExistence type="predicted"/>
<gene>
    <name evidence="2" type="ORF">S1361_06620</name>
</gene>